<gene>
    <name evidence="1" type="ORF">X943_000057</name>
</gene>
<proteinExistence type="predicted"/>
<dbReference type="AlphaFoldDB" id="A0AAD9GKJ6"/>
<evidence type="ECO:0000313" key="1">
    <source>
        <dbReference type="EMBL" id="KAK1940212.1"/>
    </source>
</evidence>
<sequence>MSQGHDCAEGLSSGNLDDYSHGLQQNGIYWETGHRTYVPFWANLVQKFTPKLIDDLLREKLGHDLPVAHQPFVFYGRDAYFRSYIGDPDVSTIHPLRRKTNFCFLPTGKKSLGTFESKLETLGDVHHNLREKVFREVMNSAKKLDMSQ</sequence>
<reference evidence="1" key="1">
    <citation type="journal article" date="2014" name="Nucleic Acids Res.">
        <title>The evolutionary dynamics of variant antigen genes in Babesia reveal a history of genomic innovation underlying host-parasite interaction.</title>
        <authorList>
            <person name="Jackson A.P."/>
            <person name="Otto T.D."/>
            <person name="Darby A."/>
            <person name="Ramaprasad A."/>
            <person name="Xia D."/>
            <person name="Echaide I.E."/>
            <person name="Farber M."/>
            <person name="Gahlot S."/>
            <person name="Gamble J."/>
            <person name="Gupta D."/>
            <person name="Gupta Y."/>
            <person name="Jackson L."/>
            <person name="Malandrin L."/>
            <person name="Malas T.B."/>
            <person name="Moussa E."/>
            <person name="Nair M."/>
            <person name="Reid A.J."/>
            <person name="Sanders M."/>
            <person name="Sharma J."/>
            <person name="Tracey A."/>
            <person name="Quail M.A."/>
            <person name="Weir W."/>
            <person name="Wastling J.M."/>
            <person name="Hall N."/>
            <person name="Willadsen P."/>
            <person name="Lingelbach K."/>
            <person name="Shiels B."/>
            <person name="Tait A."/>
            <person name="Berriman M."/>
            <person name="Allred D.R."/>
            <person name="Pain A."/>
        </authorList>
    </citation>
    <scope>NUCLEOTIDE SEQUENCE</scope>
    <source>
        <strain evidence="1">1802A</strain>
    </source>
</reference>
<name>A0AAD9GKJ6_BABDI</name>
<reference evidence="1" key="2">
    <citation type="submission" date="2021-05" db="EMBL/GenBank/DDBJ databases">
        <authorList>
            <person name="Pain A."/>
        </authorList>
    </citation>
    <scope>NUCLEOTIDE SEQUENCE</scope>
    <source>
        <strain evidence="1">1802A</strain>
    </source>
</reference>
<dbReference type="EMBL" id="JAHBMH010000003">
    <property type="protein sequence ID" value="KAK1940212.1"/>
    <property type="molecule type" value="Genomic_DNA"/>
</dbReference>
<keyword evidence="2" id="KW-1185">Reference proteome</keyword>
<comment type="caution">
    <text evidence="1">The sequence shown here is derived from an EMBL/GenBank/DDBJ whole genome shotgun (WGS) entry which is preliminary data.</text>
</comment>
<accession>A0AAD9GKJ6</accession>
<dbReference type="Proteomes" id="UP001195914">
    <property type="component" value="Unassembled WGS sequence"/>
</dbReference>
<organism evidence="1 2">
    <name type="scientific">Babesia divergens</name>
    <dbReference type="NCBI Taxonomy" id="32595"/>
    <lineage>
        <taxon>Eukaryota</taxon>
        <taxon>Sar</taxon>
        <taxon>Alveolata</taxon>
        <taxon>Apicomplexa</taxon>
        <taxon>Aconoidasida</taxon>
        <taxon>Piroplasmida</taxon>
        <taxon>Babesiidae</taxon>
        <taxon>Babesia</taxon>
    </lineage>
</organism>
<protein>
    <submittedName>
        <fullName evidence="1">Uncharacterized protein</fullName>
    </submittedName>
</protein>
<evidence type="ECO:0000313" key="2">
    <source>
        <dbReference type="Proteomes" id="UP001195914"/>
    </source>
</evidence>